<keyword evidence="8" id="KW-0863">Zinc-finger</keyword>
<dbReference type="SMART" id="SM00317">
    <property type="entry name" value="SET"/>
    <property type="match status" value="1"/>
</dbReference>
<evidence type="ECO:0000256" key="4">
    <source>
        <dbReference type="ARBA" id="ARBA00022603"/>
    </source>
</evidence>
<feature type="compositionally biased region" description="Polar residues" evidence="11">
    <location>
        <begin position="133"/>
        <end position="142"/>
    </location>
</feature>
<feature type="compositionally biased region" description="Polar residues" evidence="11">
    <location>
        <begin position="2279"/>
        <end position="2294"/>
    </location>
</feature>
<dbReference type="GO" id="GO:0032259">
    <property type="term" value="P:methylation"/>
    <property type="evidence" value="ECO:0007669"/>
    <property type="project" value="UniProtKB-KW"/>
</dbReference>
<evidence type="ECO:0000256" key="9">
    <source>
        <dbReference type="ARBA" id="ARBA00022833"/>
    </source>
</evidence>
<dbReference type="EMBL" id="BTGU01000020">
    <property type="protein sequence ID" value="GMN45519.1"/>
    <property type="molecule type" value="Genomic_DNA"/>
</dbReference>
<dbReference type="CDD" id="cd19172">
    <property type="entry name" value="SET_SETD2"/>
    <property type="match status" value="1"/>
</dbReference>
<feature type="region of interest" description="Disordered" evidence="11">
    <location>
        <begin position="2030"/>
        <end position="2111"/>
    </location>
</feature>
<feature type="region of interest" description="Disordered" evidence="11">
    <location>
        <begin position="1174"/>
        <end position="1223"/>
    </location>
</feature>
<evidence type="ECO:0000256" key="10">
    <source>
        <dbReference type="ARBA" id="ARBA00023242"/>
    </source>
</evidence>
<feature type="compositionally biased region" description="Basic and acidic residues" evidence="11">
    <location>
        <begin position="1201"/>
        <end position="1214"/>
    </location>
</feature>
<feature type="domain" description="AWS" evidence="15">
    <location>
        <begin position="1395"/>
        <end position="1445"/>
    </location>
</feature>
<dbReference type="PROSITE" id="PS50868">
    <property type="entry name" value="POST_SET"/>
    <property type="match status" value="1"/>
</dbReference>
<evidence type="ECO:0000259" key="12">
    <source>
        <dbReference type="PROSITE" id="PS50280"/>
    </source>
</evidence>
<evidence type="ECO:0000256" key="2">
    <source>
        <dbReference type="ARBA" id="ARBA00004286"/>
    </source>
</evidence>
<feature type="compositionally biased region" description="Polar residues" evidence="11">
    <location>
        <begin position="2035"/>
        <end position="2049"/>
    </location>
</feature>
<dbReference type="GO" id="GO:0005634">
    <property type="term" value="C:nucleus"/>
    <property type="evidence" value="ECO:0007669"/>
    <property type="project" value="UniProtKB-SubCell"/>
</dbReference>
<keyword evidence="7" id="KW-0479">Metal-binding</keyword>
<feature type="region of interest" description="Disordered" evidence="11">
    <location>
        <begin position="2130"/>
        <end position="2152"/>
    </location>
</feature>
<gene>
    <name evidence="16" type="ORF">TIFTF001_014714</name>
</gene>
<evidence type="ECO:0000259" key="13">
    <source>
        <dbReference type="PROSITE" id="PS50868"/>
    </source>
</evidence>
<feature type="compositionally biased region" description="Basic residues" evidence="11">
    <location>
        <begin position="770"/>
        <end position="790"/>
    </location>
</feature>
<organism evidence="16 17">
    <name type="scientific">Ficus carica</name>
    <name type="common">Common fig</name>
    <dbReference type="NCBI Taxonomy" id="3494"/>
    <lineage>
        <taxon>Eukaryota</taxon>
        <taxon>Viridiplantae</taxon>
        <taxon>Streptophyta</taxon>
        <taxon>Embryophyta</taxon>
        <taxon>Tracheophyta</taxon>
        <taxon>Spermatophyta</taxon>
        <taxon>Magnoliopsida</taxon>
        <taxon>eudicotyledons</taxon>
        <taxon>Gunneridae</taxon>
        <taxon>Pentapetalae</taxon>
        <taxon>rosids</taxon>
        <taxon>fabids</taxon>
        <taxon>Rosales</taxon>
        <taxon>Moraceae</taxon>
        <taxon>Ficeae</taxon>
        <taxon>Ficus</taxon>
    </lineage>
</organism>
<dbReference type="SMART" id="SM00570">
    <property type="entry name" value="AWS"/>
    <property type="match status" value="1"/>
</dbReference>
<sequence>MGSCENSVIVDEPVCVPISGQHLCSEMSLVDSKMDLAGAPNRCPESDLVSNCDSGCLSSRDATPSGSVAERKDVDVLGSENLLADDPGIGLDESRGGIDACEKESGGEGLLEGTSVSIDGLAGEREAGDVSPLENSSGNDSGHSAGWLDEKHNGIDVHEKESHGESLQDGASVSRDGLGGEDEMVDVSGLDNLLKNDFEVSGGCFDENLGDVDVHEKEGVISRDGLVGENEAVDVLPLENLLENDTGQGGGCLDENHDDADVERESSGECLQVGPSVSRDVSGGEYEARDVLGLYNLLKDDSAAAVSGGCLDENHSDDDVHEKESGGECLQEDRDGLVSENEAVDILPLENLLENASEVGGGCLDENHGGIGIPEKESSWECLQEGSYGDTTQMCTVSRDGLVGEHRDLDVLALEKLLKNDSGVSGSCSDDNQSDIDTCIAESCGECLQEDMSRDEDDLRNLLVGSEMHSEILTVADLPINCFHPDEQRDEQGVCCLSAEDITEAREDKGDVLADVSNDLCEQEPPLQDRENLELASENNVLGDTLEPKEQNLESAGDTSLGNTTGKNDASVGLEADVCNGIMDPLQRDELSLEVSHSGEEARDSENDQNNCSGCLSVERVTEAVGTESDIDTPNQVLFSTSENVHELGSPRTCVQQYRQMDEKSDGYPTEVVAEFVEEKNDVTVNTQVEVGTLTMALEENACTDTSGSLKSCQPLGVVDDGSSKTLDAVLDQLGNSSHGPIRSISTVDSSGQTDEAKCSDIAASSSQRNSRRSRSNRKSQTKKATRKSKKSAEALCPNGIVKISFKGRKKRSCGSKSARSSAWGLLGNVTQLFEQSNGLEVIQVPNQGQKPKGGKKSRKQDKNGSKKRSQSSRRKSGASSTKIRLKVKLGKAVDQTIVNATVPEVVDNSVLSTAINFDNGNELCSVCPKLANGEVDDCGKGEVSIHFKCLSGNEEKAISCPDASIQDAQVVNNDLDTNIVSEKSTEDAGDDYFGICPNVLFEASGEVTESRCKDPGTSPDSEVINSIPDSHVDSRPHVDFHTTVTSPKDFVVPGDLTSSKRGKKKNKVSGSVDSNAEYKSPLPVRINKAEPLKQYGRKQNSKNGICRGGNLIFSINTKASSNSSCDKEPFVVEPLPSSVETAIGVSTEALKVETGVEAKIHCNLDNGIGLSKSQKSKDFLSPPKTKGRKLPKGKSQVSDSENKRVNSHGKRETQGSSVGKKKASKKSVCNQVACKVESCPEAENHTVDDRGQAHSGENIASTDVSNLQVLPAALGEQYLPPRNAWVRCDSCHKWRRIPSELADYIEETQCTWTCKDNVDKALADCSTPQEKSNADINAELELSDASGEEDASGTRLNYKGLECRRPRDLRETPTCINIRTNQFLHRSRKTQTIDEIMVCHCKPPSDGKLGCGDDCLNRMLNIECVQSACPCGDLCSNQQFQRRKYAKLGKFQCGKKGYGLKLLEDISKGKFLTEYVGEVLDMPAYEARQKQYALKGHKHFYFMTLNGSEVIDACIKGNKGRFINHSCEPNCRTEKYFKYPKLREYEAGLITVHETVCLTLQTSFKEQITLSQWMVNGEICIGLFALRDIKKGEEVTFDYNYVRVFGAAAKKCYCGSPQCRGYLGGDPLNGDVIIQSDSDEDREPMMLPGERNKKVRKSSSSSGVIKKTSESTLDHIDEKDKQTPALVQSDSSTGKEDSMNHSVSPVSHVHDALELDTKELLSPSVQPLEISQQLEDVTSELISNVQPESSTEDEIMEKSPSSSETLDLTPPVKVLSKSLPDSVESKRKSKSDTADDQPLSSKAHPRVKTSRSSSLVKKGKVKSDPPSTSKLQSAANKSQVLHIKPKKVIEGSFGNNFEAVEEKLNELLDADGGISKRKDAPKGYLKLLLLTAASGGSANGEAIQRNRDLSMILDALLKTKSRIVLIDIINKNGLRMLHNIMKQYRRDFKKIPILRKLLKVLEYLAAREILTSEHINGGPPCPGMESFRESILSLTEHDDRQVHQIARNFRDRWIPRHLRKFGFADREDNKTEFPRSSSFNRYHATQNNRSDHYGRPSEANDCVKQSTPAGDAGIQEGSSASCVGVVSPTSGTKTRKRKSRWDQPAETNSDLISLQHKEQRIESTRFESTVDRQDKLNREESSCPGSVKGSIGHDETKIVLEDVPPGFSSPLKPPPGVAASTVFHSACTFDTVIGHPQERFVSYLPISYGIPLSIMQQFGTPHPETAGTWVTAPGMPFHPFPPLPPYPRGKKDPSPSDEVNRLSVDQPAEEAQPDNHLPATSNSNDCTPSTTGDQPDAEVPCTNNHFTSKRGRESSYDLGRRYFKQQKWNHTKIGPAWHGRRNRWGGMGILRDGTSNVSIGNITNEHSSTYCSEDLSCTVEKAGNSSFQHPDHHSQH</sequence>
<feature type="compositionally biased region" description="Basic and acidic residues" evidence="11">
    <location>
        <begin position="2250"/>
        <end position="2261"/>
    </location>
</feature>
<dbReference type="PROSITE" id="PS51050">
    <property type="entry name" value="ZF_CW"/>
    <property type="match status" value="1"/>
</dbReference>
<feature type="compositionally biased region" description="Basic and acidic residues" evidence="11">
    <location>
        <begin position="2130"/>
        <end position="2142"/>
    </location>
</feature>
<dbReference type="Gene3D" id="3.30.40.100">
    <property type="match status" value="1"/>
</dbReference>
<protein>
    <recommendedName>
        <fullName evidence="18">Histone-lysine N-methyltransferase ASHH2</fullName>
    </recommendedName>
</protein>
<evidence type="ECO:0000259" key="15">
    <source>
        <dbReference type="PROSITE" id="PS51215"/>
    </source>
</evidence>
<name>A0AA88DII0_FICCA</name>
<evidence type="ECO:0000256" key="6">
    <source>
        <dbReference type="ARBA" id="ARBA00022691"/>
    </source>
</evidence>
<feature type="compositionally biased region" description="Polar residues" evidence="11">
    <location>
        <begin position="1826"/>
        <end position="1839"/>
    </location>
</feature>
<reference evidence="16" key="1">
    <citation type="submission" date="2023-07" db="EMBL/GenBank/DDBJ databases">
        <title>draft genome sequence of fig (Ficus carica).</title>
        <authorList>
            <person name="Takahashi T."/>
            <person name="Nishimura K."/>
        </authorList>
    </citation>
    <scope>NUCLEOTIDE SEQUENCE</scope>
</reference>
<feature type="region of interest" description="Disordered" evidence="11">
    <location>
        <begin position="126"/>
        <end position="149"/>
    </location>
</feature>
<dbReference type="InterPro" id="IPR011124">
    <property type="entry name" value="Znf_CW"/>
</dbReference>
<feature type="region of interest" description="Disordered" evidence="11">
    <location>
        <begin position="1634"/>
        <end position="1706"/>
    </location>
</feature>
<dbReference type="PROSITE" id="PS50280">
    <property type="entry name" value="SET"/>
    <property type="match status" value="1"/>
</dbReference>
<evidence type="ECO:0000313" key="16">
    <source>
        <dbReference type="EMBL" id="GMN45519.1"/>
    </source>
</evidence>
<dbReference type="GO" id="GO:0046975">
    <property type="term" value="F:histone H3K36 methyltransferase activity"/>
    <property type="evidence" value="ECO:0007669"/>
    <property type="project" value="InterPro"/>
</dbReference>
<feature type="domain" description="Post-SET" evidence="13">
    <location>
        <begin position="1609"/>
        <end position="1625"/>
    </location>
</feature>
<keyword evidence="5" id="KW-0808">Transferase</keyword>
<dbReference type="Proteomes" id="UP001187192">
    <property type="component" value="Unassembled WGS sequence"/>
</dbReference>
<keyword evidence="10" id="KW-0539">Nucleus</keyword>
<keyword evidence="9" id="KW-0862">Zinc</keyword>
<evidence type="ECO:0000313" key="17">
    <source>
        <dbReference type="Proteomes" id="UP001187192"/>
    </source>
</evidence>
<feature type="region of interest" description="Disordered" evidence="11">
    <location>
        <begin position="2241"/>
        <end position="2315"/>
    </location>
</feature>
<evidence type="ECO:0008006" key="18">
    <source>
        <dbReference type="Google" id="ProtNLM"/>
    </source>
</evidence>
<dbReference type="Pfam" id="PF17907">
    <property type="entry name" value="AWS"/>
    <property type="match status" value="1"/>
</dbReference>
<accession>A0AA88DII0</accession>
<evidence type="ECO:0000256" key="3">
    <source>
        <dbReference type="ARBA" id="ARBA00022454"/>
    </source>
</evidence>
<feature type="domain" description="CW-type" evidence="14">
    <location>
        <begin position="1280"/>
        <end position="1334"/>
    </location>
</feature>
<dbReference type="PROSITE" id="PS51215">
    <property type="entry name" value="AWS"/>
    <property type="match status" value="1"/>
</dbReference>
<feature type="domain" description="SET" evidence="12">
    <location>
        <begin position="1447"/>
        <end position="1601"/>
    </location>
</feature>
<keyword evidence="4" id="KW-0489">Methyltransferase</keyword>
<feature type="compositionally biased region" description="Basic and acidic residues" evidence="11">
    <location>
        <begin position="1668"/>
        <end position="1683"/>
    </location>
</feature>
<feature type="compositionally biased region" description="Polar residues" evidence="11">
    <location>
        <begin position="735"/>
        <end position="754"/>
    </location>
</feature>
<dbReference type="InterPro" id="IPR044437">
    <property type="entry name" value="SETD2/Set2_SET"/>
</dbReference>
<evidence type="ECO:0000256" key="8">
    <source>
        <dbReference type="ARBA" id="ARBA00022771"/>
    </source>
</evidence>
<evidence type="ECO:0000256" key="1">
    <source>
        <dbReference type="ARBA" id="ARBA00004123"/>
    </source>
</evidence>
<dbReference type="GO" id="GO:0008270">
    <property type="term" value="F:zinc ion binding"/>
    <property type="evidence" value="ECO:0007669"/>
    <property type="project" value="UniProtKB-KW"/>
</dbReference>
<evidence type="ECO:0000259" key="14">
    <source>
        <dbReference type="PROSITE" id="PS51050"/>
    </source>
</evidence>
<comment type="subcellular location">
    <subcellularLocation>
        <location evidence="2">Chromosome</location>
    </subcellularLocation>
    <subcellularLocation>
        <location evidence="1">Nucleus</location>
    </subcellularLocation>
</comment>
<feature type="compositionally biased region" description="Basic and acidic residues" evidence="11">
    <location>
        <begin position="1031"/>
        <end position="1041"/>
    </location>
</feature>
<feature type="compositionally biased region" description="Basic and acidic residues" evidence="11">
    <location>
        <begin position="1784"/>
        <end position="1794"/>
    </location>
</feature>
<feature type="region of interest" description="Disordered" evidence="11">
    <location>
        <begin position="1745"/>
        <end position="1839"/>
    </location>
</feature>
<dbReference type="GO" id="GO:0005694">
    <property type="term" value="C:chromosome"/>
    <property type="evidence" value="ECO:0007669"/>
    <property type="project" value="UniProtKB-SubCell"/>
</dbReference>
<feature type="region of interest" description="Disordered" evidence="11">
    <location>
        <begin position="315"/>
        <end position="334"/>
    </location>
</feature>
<evidence type="ECO:0000256" key="5">
    <source>
        <dbReference type="ARBA" id="ARBA00022679"/>
    </source>
</evidence>
<keyword evidence="6" id="KW-0949">S-adenosyl-L-methionine</keyword>
<proteinExistence type="predicted"/>
<dbReference type="InterPro" id="IPR046341">
    <property type="entry name" value="SET_dom_sf"/>
</dbReference>
<dbReference type="SMART" id="SM00508">
    <property type="entry name" value="PostSET"/>
    <property type="match status" value="1"/>
</dbReference>
<dbReference type="SUPFAM" id="SSF82199">
    <property type="entry name" value="SET domain"/>
    <property type="match status" value="2"/>
</dbReference>
<feature type="region of interest" description="Disordered" evidence="11">
    <location>
        <begin position="735"/>
        <end position="794"/>
    </location>
</feature>
<dbReference type="InterPro" id="IPR006560">
    <property type="entry name" value="AWS_dom"/>
</dbReference>
<feature type="region of interest" description="Disordered" evidence="11">
    <location>
        <begin position="542"/>
        <end position="569"/>
    </location>
</feature>
<keyword evidence="17" id="KW-1185">Reference proteome</keyword>
<dbReference type="Gene3D" id="2.170.270.10">
    <property type="entry name" value="SET domain"/>
    <property type="match status" value="1"/>
</dbReference>
<dbReference type="InterPro" id="IPR001214">
    <property type="entry name" value="SET_dom"/>
</dbReference>
<dbReference type="InterPro" id="IPR003616">
    <property type="entry name" value="Post-SET_dom"/>
</dbReference>
<feature type="region of interest" description="Disordered" evidence="11">
    <location>
        <begin position="844"/>
        <end position="884"/>
    </location>
</feature>
<keyword evidence="3" id="KW-0158">Chromosome</keyword>
<feature type="compositionally biased region" description="Polar residues" evidence="11">
    <location>
        <begin position="553"/>
        <end position="568"/>
    </location>
</feature>
<dbReference type="Pfam" id="PF07496">
    <property type="entry name" value="zf-CW"/>
    <property type="match status" value="1"/>
</dbReference>
<evidence type="ECO:0000256" key="11">
    <source>
        <dbReference type="SAM" id="MobiDB-lite"/>
    </source>
</evidence>
<feature type="compositionally biased region" description="Polar residues" evidence="11">
    <location>
        <begin position="2077"/>
        <end position="2093"/>
    </location>
</feature>
<feature type="compositionally biased region" description="Polar residues" evidence="11">
    <location>
        <begin position="1019"/>
        <end position="1029"/>
    </location>
</feature>
<dbReference type="Pfam" id="PF00856">
    <property type="entry name" value="SET"/>
    <property type="match status" value="1"/>
</dbReference>
<evidence type="ECO:0000256" key="7">
    <source>
        <dbReference type="ARBA" id="ARBA00022723"/>
    </source>
</evidence>
<feature type="region of interest" description="Disordered" evidence="11">
    <location>
        <begin position="1008"/>
        <end position="1077"/>
    </location>
</feature>
<dbReference type="PANTHER" id="PTHR22884">
    <property type="entry name" value="SET DOMAIN PROTEINS"/>
    <property type="match status" value="1"/>
</dbReference>
<dbReference type="InterPro" id="IPR050777">
    <property type="entry name" value="SET2_Histone-Lys_MeTrsfase"/>
</dbReference>
<feature type="compositionally biased region" description="Basic residues" evidence="11">
    <location>
        <begin position="853"/>
        <end position="877"/>
    </location>
</feature>
<comment type="caution">
    <text evidence="16">The sequence shown here is derived from an EMBL/GenBank/DDBJ whole genome shotgun (WGS) entry which is preliminary data.</text>
</comment>